<dbReference type="Gramene" id="HORVU.MOREX.r3.2HG0144020.1">
    <property type="protein sequence ID" value="HORVU.MOREX.r3.2HG0144020.1"/>
    <property type="gene ID" value="HORVU.MOREX.r3.2HG0144020"/>
</dbReference>
<protein>
    <recommendedName>
        <fullName evidence="1">J domain-containing protein</fullName>
    </recommendedName>
</protein>
<feature type="domain" description="J" evidence="1">
    <location>
        <begin position="33"/>
        <end position="90"/>
    </location>
</feature>
<dbReference type="GO" id="GO:0005737">
    <property type="term" value="C:cytoplasm"/>
    <property type="evidence" value="ECO:0000318"/>
    <property type="project" value="GO_Central"/>
</dbReference>
<dbReference type="InterPro" id="IPR001623">
    <property type="entry name" value="DnaJ_domain"/>
</dbReference>
<proteinExistence type="predicted"/>
<dbReference type="PROSITE" id="PS50076">
    <property type="entry name" value="DNAJ_2"/>
    <property type="match status" value="1"/>
</dbReference>
<evidence type="ECO:0000259" key="1">
    <source>
        <dbReference type="PROSITE" id="PS50076"/>
    </source>
</evidence>
<dbReference type="PRINTS" id="PR00625">
    <property type="entry name" value="JDOMAIN"/>
</dbReference>
<dbReference type="PANTHER" id="PTHR45504">
    <property type="entry name" value="CHAPERONE DNAJ-DOMAIN SUPERFAMILY PROTEIN"/>
    <property type="match status" value="1"/>
</dbReference>
<dbReference type="SUPFAM" id="SSF46565">
    <property type="entry name" value="Chaperone J-domain"/>
    <property type="match status" value="1"/>
</dbReference>
<dbReference type="InterPro" id="IPR036869">
    <property type="entry name" value="J_dom_sf"/>
</dbReference>
<reference evidence="2" key="2">
    <citation type="submission" date="2020-10" db="EMBL/GenBank/DDBJ databases">
        <authorList>
            <person name="Scholz U."/>
            <person name="Mascher M."/>
            <person name="Fiebig A."/>
        </authorList>
    </citation>
    <scope>NUCLEOTIDE SEQUENCE [LARGE SCALE GENOMIC DNA]</scope>
    <source>
        <strain evidence="2">cv. Morex</strain>
    </source>
</reference>
<dbReference type="AlphaFoldDB" id="A0A8I6X1A3"/>
<dbReference type="PANTHER" id="PTHR45504:SF3">
    <property type="entry name" value="CHAPERONE DNAJ-DOMAIN SUPERFAMILY PROTEIN"/>
    <property type="match status" value="1"/>
</dbReference>
<dbReference type="Gene3D" id="1.10.287.110">
    <property type="entry name" value="DnaJ domain"/>
    <property type="match status" value="1"/>
</dbReference>
<organism evidence="2 3">
    <name type="scientific">Hordeum vulgare subsp. vulgare</name>
    <name type="common">Domesticated barley</name>
    <dbReference type="NCBI Taxonomy" id="112509"/>
    <lineage>
        <taxon>Eukaryota</taxon>
        <taxon>Viridiplantae</taxon>
        <taxon>Streptophyta</taxon>
        <taxon>Embryophyta</taxon>
        <taxon>Tracheophyta</taxon>
        <taxon>Spermatophyta</taxon>
        <taxon>Magnoliopsida</taxon>
        <taxon>Liliopsida</taxon>
        <taxon>Poales</taxon>
        <taxon>Poaceae</taxon>
        <taxon>BOP clade</taxon>
        <taxon>Pooideae</taxon>
        <taxon>Triticodae</taxon>
        <taxon>Triticeae</taxon>
        <taxon>Hordeinae</taxon>
        <taxon>Hordeum</taxon>
    </lineage>
</organism>
<dbReference type="GO" id="GO:0005783">
    <property type="term" value="C:endoplasmic reticulum"/>
    <property type="evidence" value="ECO:0007669"/>
    <property type="project" value="UniProtKB-ARBA"/>
</dbReference>
<sequence>MLWEWEDGDKAVRTGDEVPVDFNFFSFFAMPKDYYKIPEVDYDALEETIRSSYIHLALKWHPDKKQGEEKATYRFQDINHAYQAYHLITSVCLLLFACF</sequence>
<dbReference type="SMR" id="A0A8I6X1A3"/>
<evidence type="ECO:0000313" key="3">
    <source>
        <dbReference type="Proteomes" id="UP000011116"/>
    </source>
</evidence>
<reference evidence="2" key="3">
    <citation type="submission" date="2022-01" db="UniProtKB">
        <authorList>
            <consortium name="EnsemblPlants"/>
        </authorList>
    </citation>
    <scope>IDENTIFICATION</scope>
    <source>
        <strain evidence="2">subsp. vulgare</strain>
    </source>
</reference>
<dbReference type="GO" id="GO:0005634">
    <property type="term" value="C:nucleus"/>
    <property type="evidence" value="ECO:0000318"/>
    <property type="project" value="GO_Central"/>
</dbReference>
<name>A0A8I6X1A3_HORVV</name>
<dbReference type="Proteomes" id="UP000011116">
    <property type="component" value="Chromosome 2H"/>
</dbReference>
<keyword evidence="3" id="KW-1185">Reference proteome</keyword>
<dbReference type="SMART" id="SM00271">
    <property type="entry name" value="DnaJ"/>
    <property type="match status" value="1"/>
</dbReference>
<dbReference type="CDD" id="cd06257">
    <property type="entry name" value="DnaJ"/>
    <property type="match status" value="1"/>
</dbReference>
<accession>A0A8I6X1A3</accession>
<reference evidence="3" key="1">
    <citation type="journal article" date="2012" name="Nature">
        <title>A physical, genetic and functional sequence assembly of the barley genome.</title>
        <authorList>
            <consortium name="The International Barley Genome Sequencing Consortium"/>
            <person name="Mayer K.F."/>
            <person name="Waugh R."/>
            <person name="Brown J.W."/>
            <person name="Schulman A."/>
            <person name="Langridge P."/>
            <person name="Platzer M."/>
            <person name="Fincher G.B."/>
            <person name="Muehlbauer G.J."/>
            <person name="Sato K."/>
            <person name="Close T.J."/>
            <person name="Wise R.P."/>
            <person name="Stein N."/>
        </authorList>
    </citation>
    <scope>NUCLEOTIDE SEQUENCE [LARGE SCALE GENOMIC DNA]</scope>
    <source>
        <strain evidence="3">cv. Morex</strain>
    </source>
</reference>
<dbReference type="EnsemblPlants" id="HORVU.MOREX.r3.2HG0144020.1">
    <property type="protein sequence ID" value="HORVU.MOREX.r3.2HG0144020.1"/>
    <property type="gene ID" value="HORVU.MOREX.r3.2HG0144020"/>
</dbReference>
<dbReference type="Pfam" id="PF00226">
    <property type="entry name" value="DnaJ"/>
    <property type="match status" value="1"/>
</dbReference>
<evidence type="ECO:0000313" key="2">
    <source>
        <dbReference type="EnsemblPlants" id="HORVU.MOREX.r3.2HG0144020.1"/>
    </source>
</evidence>